<keyword evidence="10" id="KW-1185">Reference proteome</keyword>
<dbReference type="InterPro" id="IPR016024">
    <property type="entry name" value="ARM-type_fold"/>
</dbReference>
<dbReference type="AlphaFoldDB" id="A0A0D3JDH2"/>
<dbReference type="SUPFAM" id="SSF48371">
    <property type="entry name" value="ARM repeat"/>
    <property type="match status" value="1"/>
</dbReference>
<dbReference type="InterPro" id="IPR057941">
    <property type="entry name" value="TPR_TNPO3_IPO13_2nd"/>
</dbReference>
<dbReference type="eggNOG" id="KOG2081">
    <property type="taxonomic scope" value="Eukaryota"/>
</dbReference>
<evidence type="ECO:0000256" key="5">
    <source>
        <dbReference type="ARBA" id="ARBA00023242"/>
    </source>
</evidence>
<feature type="domain" description="Exportin-1/Importin-beta-like" evidence="8">
    <location>
        <begin position="99"/>
        <end position="255"/>
    </location>
</feature>
<dbReference type="PANTHER" id="PTHR12363:SF33">
    <property type="entry name" value="IMPORTIN-13"/>
    <property type="match status" value="1"/>
</dbReference>
<dbReference type="InterPro" id="IPR057942">
    <property type="entry name" value="TPR_TNPO3_IPO13_3rd"/>
</dbReference>
<dbReference type="Pfam" id="PF03810">
    <property type="entry name" value="IBN_N"/>
    <property type="match status" value="1"/>
</dbReference>
<evidence type="ECO:0000256" key="1">
    <source>
        <dbReference type="ARBA" id="ARBA00004123"/>
    </source>
</evidence>
<dbReference type="Pfam" id="PF08389">
    <property type="entry name" value="Xpo1"/>
    <property type="match status" value="1"/>
</dbReference>
<reference evidence="9" key="2">
    <citation type="submission" date="2024-10" db="UniProtKB">
        <authorList>
            <consortium name="EnsemblProtists"/>
        </authorList>
    </citation>
    <scope>IDENTIFICATION</scope>
</reference>
<dbReference type="GO" id="GO:0005634">
    <property type="term" value="C:nucleus"/>
    <property type="evidence" value="ECO:0007669"/>
    <property type="project" value="UniProtKB-SubCell"/>
</dbReference>
<dbReference type="EnsemblProtists" id="EOD21557">
    <property type="protein sequence ID" value="EOD21557"/>
    <property type="gene ID" value="EMIHUDRAFT_469768"/>
</dbReference>
<dbReference type="Pfam" id="PF24140">
    <property type="entry name" value="TPR_TNPO3_IPO13_3rd"/>
    <property type="match status" value="1"/>
</dbReference>
<dbReference type="PANTHER" id="PTHR12363">
    <property type="entry name" value="TRANSPORTIN 3 AND IMPORTIN 13"/>
    <property type="match status" value="1"/>
</dbReference>
<feature type="domain" description="Importin N-terminal" evidence="7">
    <location>
        <begin position="24"/>
        <end position="91"/>
    </location>
</feature>
<dbReference type="InterPro" id="IPR011989">
    <property type="entry name" value="ARM-like"/>
</dbReference>
<organism evidence="9 10">
    <name type="scientific">Emiliania huxleyi (strain CCMP1516)</name>
    <dbReference type="NCBI Taxonomy" id="280463"/>
    <lineage>
        <taxon>Eukaryota</taxon>
        <taxon>Haptista</taxon>
        <taxon>Haptophyta</taxon>
        <taxon>Prymnesiophyceae</taxon>
        <taxon>Isochrysidales</taxon>
        <taxon>Noelaerhabdaceae</taxon>
        <taxon>Emiliania</taxon>
    </lineage>
</organism>
<evidence type="ECO:0000259" key="7">
    <source>
        <dbReference type="Pfam" id="PF03810"/>
    </source>
</evidence>
<dbReference type="KEGG" id="ehx:EMIHUDRAFT_469768"/>
<dbReference type="GO" id="GO:0005737">
    <property type="term" value="C:cytoplasm"/>
    <property type="evidence" value="ECO:0007669"/>
    <property type="project" value="TreeGrafter"/>
</dbReference>
<dbReference type="PaxDb" id="2903-EOD21557"/>
<dbReference type="InterPro" id="IPR001494">
    <property type="entry name" value="Importin-beta_N"/>
</dbReference>
<evidence type="ECO:0000256" key="6">
    <source>
        <dbReference type="SAM" id="MobiDB-lite"/>
    </source>
</evidence>
<dbReference type="RefSeq" id="XP_005773986.1">
    <property type="nucleotide sequence ID" value="XM_005773929.1"/>
</dbReference>
<proteinExistence type="inferred from homology"/>
<name>A0A0D3JDH2_EMIH1</name>
<comment type="subcellular location">
    <subcellularLocation>
        <location evidence="1">Nucleus</location>
    </subcellularLocation>
</comment>
<evidence type="ECO:0000256" key="2">
    <source>
        <dbReference type="ARBA" id="ARBA00007991"/>
    </source>
</evidence>
<accession>A0A0D3JDH2</accession>
<dbReference type="InterPro" id="IPR051345">
    <property type="entry name" value="Importin_beta-like_NTR"/>
</dbReference>
<evidence type="ECO:0000256" key="3">
    <source>
        <dbReference type="ARBA" id="ARBA00022448"/>
    </source>
</evidence>
<evidence type="ECO:0000256" key="4">
    <source>
        <dbReference type="ARBA" id="ARBA00022927"/>
    </source>
</evidence>
<sequence length="889" mass="95578">MESVLEAFRVQQDPQARPEHIRDANLWLERFQSTTEAWTVADGLLSLPAEQVGNGSAHVFAAQTLRAKIQYDWAELPPQSHAALRDSLLAHAVRYSAGPQVVLTQLCLAVATLALHMEAWGQAVPELIGRFTSPPAEALANPPFGSLPLLALAKLPCLLELLTVMPEEAENFKVAVMPRRRDEFRGLLRGAGPQVVALLGQVQEQCRGSSPLVQACLRCTASWLKAKSVPADCLMASPLVGLAFAALDDQTLFDEGIMPPVLALGRRYDAAVQAGDEEAGDEEVARALVRLFTETGEQCLHLLLTQQPEWLVSLAACLLRGAAHPDADVAEITFNFWYMLAEELNGGGRSLNDAQRVDARGLFADCFRQLLQALRSLVEFPSESDSWPADQADDFRRFRYAVGDVLTDACKVLSSTACIEEVYGALQQRLPAFGADPAGQWRSIEACVFCARQMITSNEPAFFTAPVVHQLLQLLPTLPAAGDLPNTAIRTVGTYANWLSRHAEMLPQMLTYVTSGLQQQRNAAAASQATSAMKHLCDACAEHLAEEATMAQLIQISRASPLAGTLSFSLEPADRVDLVAALSFVVSQLPLPQVLPAMEAIARPLLQRLQAALEGGGGPGEVSVLLEQLCALLGKVSPGARPTADEVTGWFERQPHSCFLYVANVCLRGYHDAPELLPTFRETFARMSAVVFRLLSAAPTAIPDNPDVVDDFFELCSTVLRLHPALLAESELLLSSFQCGCAALRIQHREANRAVVGFFEMLLAGARGNLSPAAFNGITTLLVANGAQLAQELLLAIAGLVPPARVRFLSPVLKGLVLVDYAASRSWLEAAVQALPPGGHMDGATLLQAIYSAEALARDDRGAGDRVFGQAAEAPRAGGARGSASERGP</sequence>
<keyword evidence="4" id="KW-0653">Protein transport</keyword>
<dbReference type="InterPro" id="IPR013598">
    <property type="entry name" value="Exportin-1/Importin-b-like"/>
</dbReference>
<reference evidence="10" key="1">
    <citation type="journal article" date="2013" name="Nature">
        <title>Pan genome of the phytoplankton Emiliania underpins its global distribution.</title>
        <authorList>
            <person name="Read B.A."/>
            <person name="Kegel J."/>
            <person name="Klute M.J."/>
            <person name="Kuo A."/>
            <person name="Lefebvre S.C."/>
            <person name="Maumus F."/>
            <person name="Mayer C."/>
            <person name="Miller J."/>
            <person name="Monier A."/>
            <person name="Salamov A."/>
            <person name="Young J."/>
            <person name="Aguilar M."/>
            <person name="Claverie J.M."/>
            <person name="Frickenhaus S."/>
            <person name="Gonzalez K."/>
            <person name="Herman E.K."/>
            <person name="Lin Y.C."/>
            <person name="Napier J."/>
            <person name="Ogata H."/>
            <person name="Sarno A.F."/>
            <person name="Shmutz J."/>
            <person name="Schroeder D."/>
            <person name="de Vargas C."/>
            <person name="Verret F."/>
            <person name="von Dassow P."/>
            <person name="Valentin K."/>
            <person name="Van de Peer Y."/>
            <person name="Wheeler G."/>
            <person name="Dacks J.B."/>
            <person name="Delwiche C.F."/>
            <person name="Dyhrman S.T."/>
            <person name="Glockner G."/>
            <person name="John U."/>
            <person name="Richards T."/>
            <person name="Worden A.Z."/>
            <person name="Zhang X."/>
            <person name="Grigoriev I.V."/>
            <person name="Allen A.E."/>
            <person name="Bidle K."/>
            <person name="Borodovsky M."/>
            <person name="Bowler C."/>
            <person name="Brownlee C."/>
            <person name="Cock J.M."/>
            <person name="Elias M."/>
            <person name="Gladyshev V.N."/>
            <person name="Groth M."/>
            <person name="Guda C."/>
            <person name="Hadaegh A."/>
            <person name="Iglesias-Rodriguez M.D."/>
            <person name="Jenkins J."/>
            <person name="Jones B.M."/>
            <person name="Lawson T."/>
            <person name="Leese F."/>
            <person name="Lindquist E."/>
            <person name="Lobanov A."/>
            <person name="Lomsadze A."/>
            <person name="Malik S.B."/>
            <person name="Marsh M.E."/>
            <person name="Mackinder L."/>
            <person name="Mock T."/>
            <person name="Mueller-Roeber B."/>
            <person name="Pagarete A."/>
            <person name="Parker M."/>
            <person name="Probert I."/>
            <person name="Quesneville H."/>
            <person name="Raines C."/>
            <person name="Rensing S.A."/>
            <person name="Riano-Pachon D.M."/>
            <person name="Richier S."/>
            <person name="Rokitta S."/>
            <person name="Shiraiwa Y."/>
            <person name="Soanes D.M."/>
            <person name="van der Giezen M."/>
            <person name="Wahlund T.M."/>
            <person name="Williams B."/>
            <person name="Wilson W."/>
            <person name="Wolfe G."/>
            <person name="Wurch L.L."/>
        </authorList>
    </citation>
    <scope>NUCLEOTIDE SEQUENCE</scope>
</reference>
<dbReference type="GeneID" id="17267099"/>
<dbReference type="Gene3D" id="1.25.10.10">
    <property type="entry name" value="Leucine-rich Repeat Variant"/>
    <property type="match status" value="1"/>
</dbReference>
<dbReference type="Pfam" id="PF24138">
    <property type="entry name" value="TPR_TNPO3_IPO13_2nd"/>
    <property type="match status" value="1"/>
</dbReference>
<evidence type="ECO:0000259" key="8">
    <source>
        <dbReference type="Pfam" id="PF08389"/>
    </source>
</evidence>
<dbReference type="GO" id="GO:0006606">
    <property type="term" value="P:protein import into nucleus"/>
    <property type="evidence" value="ECO:0007669"/>
    <property type="project" value="TreeGrafter"/>
</dbReference>
<comment type="similarity">
    <text evidence="2">Belongs to the importin beta family.</text>
</comment>
<keyword evidence="3" id="KW-0813">Transport</keyword>
<dbReference type="GO" id="GO:0031267">
    <property type="term" value="F:small GTPase binding"/>
    <property type="evidence" value="ECO:0007669"/>
    <property type="project" value="InterPro"/>
</dbReference>
<keyword evidence="5" id="KW-0539">Nucleus</keyword>
<protein>
    <recommendedName>
        <fullName evidence="11">Importin N-terminal domain-containing protein</fullName>
    </recommendedName>
</protein>
<evidence type="ECO:0008006" key="11">
    <source>
        <dbReference type="Google" id="ProtNLM"/>
    </source>
</evidence>
<feature type="region of interest" description="Disordered" evidence="6">
    <location>
        <begin position="867"/>
        <end position="889"/>
    </location>
</feature>
<evidence type="ECO:0000313" key="9">
    <source>
        <dbReference type="EnsemblProtists" id="EOD21557"/>
    </source>
</evidence>
<feature type="compositionally biased region" description="Low complexity" evidence="6">
    <location>
        <begin position="871"/>
        <end position="889"/>
    </location>
</feature>
<dbReference type="Proteomes" id="UP000013827">
    <property type="component" value="Unassembled WGS sequence"/>
</dbReference>
<dbReference type="OMA" id="LECITSW"/>
<evidence type="ECO:0000313" key="10">
    <source>
        <dbReference type="Proteomes" id="UP000013827"/>
    </source>
</evidence>
<dbReference type="STRING" id="2903.R1CGE8"/>
<dbReference type="HOGENOM" id="CLU_005996_0_2_1"/>